<reference evidence="1" key="1">
    <citation type="submission" date="2023-08" db="EMBL/GenBank/DDBJ databases">
        <authorList>
            <person name="Alioto T."/>
            <person name="Alioto T."/>
            <person name="Gomez Garrido J."/>
        </authorList>
    </citation>
    <scope>NUCLEOTIDE SEQUENCE</scope>
</reference>
<proteinExistence type="predicted"/>
<accession>A0AA36AVW0</accession>
<dbReference type="Proteomes" id="UP001162480">
    <property type="component" value="Chromosome 4"/>
</dbReference>
<keyword evidence="2" id="KW-1185">Reference proteome</keyword>
<name>A0AA36AVW0_OCTVU</name>
<protein>
    <submittedName>
        <fullName evidence="1">Uncharacterized protein</fullName>
    </submittedName>
</protein>
<dbReference type="AlphaFoldDB" id="A0AA36AVW0"/>
<organism evidence="1 2">
    <name type="scientific">Octopus vulgaris</name>
    <name type="common">Common octopus</name>
    <dbReference type="NCBI Taxonomy" id="6645"/>
    <lineage>
        <taxon>Eukaryota</taxon>
        <taxon>Metazoa</taxon>
        <taxon>Spiralia</taxon>
        <taxon>Lophotrochozoa</taxon>
        <taxon>Mollusca</taxon>
        <taxon>Cephalopoda</taxon>
        <taxon>Coleoidea</taxon>
        <taxon>Octopodiformes</taxon>
        <taxon>Octopoda</taxon>
        <taxon>Incirrata</taxon>
        <taxon>Octopodidae</taxon>
        <taxon>Octopus</taxon>
    </lineage>
</organism>
<evidence type="ECO:0000313" key="1">
    <source>
        <dbReference type="EMBL" id="CAI9721832.1"/>
    </source>
</evidence>
<dbReference type="EMBL" id="OX597817">
    <property type="protein sequence ID" value="CAI9721832.1"/>
    <property type="molecule type" value="Genomic_DNA"/>
</dbReference>
<sequence length="73" mass="8188">MVGSAVAPEVLEFSHVFVLCKVDTLFYNYYGPTNFLDASGNVLKEDSCDAVNIIKIVKPLEEVMFMVTRLKLN</sequence>
<evidence type="ECO:0000313" key="2">
    <source>
        <dbReference type="Proteomes" id="UP001162480"/>
    </source>
</evidence>
<gene>
    <name evidence="1" type="ORF">OCTVUL_1B023445</name>
</gene>